<feature type="non-terminal residue" evidence="1">
    <location>
        <position position="1"/>
    </location>
</feature>
<sequence length="102" mass="11632">AKQTALRTKTSRFCVFQKSSPSLCVISSVEFCCSLFLWVASEILQRSLFRFSFFLEELSLGFGLESVISSLSLSLTSKVFLHIIHRILVLYIRARKSFPFSV</sequence>
<name>A0A061QSX4_9CHLO</name>
<dbReference type="EMBL" id="GBEZ01024160">
    <property type="protein sequence ID" value="JAC62798.1"/>
    <property type="molecule type" value="Transcribed_RNA"/>
</dbReference>
<reference evidence="1" key="1">
    <citation type="submission" date="2014-05" db="EMBL/GenBank/DDBJ databases">
        <title>The transcriptome of the halophilic microalga Tetraselmis sp. GSL018 isolated from the Great Salt Lake, Utah.</title>
        <authorList>
            <person name="Jinkerson R.E."/>
            <person name="D'Adamo S."/>
            <person name="Posewitz M.C."/>
        </authorList>
    </citation>
    <scope>NUCLEOTIDE SEQUENCE</scope>
    <source>
        <strain evidence="1">GSL018</strain>
    </source>
</reference>
<gene>
    <name evidence="1" type="ORF">TSPGSL018_22280</name>
</gene>
<accession>A0A061QSX4</accession>
<protein>
    <submittedName>
        <fullName evidence="1">Uncharacterized protein</fullName>
    </submittedName>
</protein>
<evidence type="ECO:0000313" key="1">
    <source>
        <dbReference type="EMBL" id="JAC62798.1"/>
    </source>
</evidence>
<dbReference type="AlphaFoldDB" id="A0A061QSX4"/>
<proteinExistence type="predicted"/>
<organism evidence="1">
    <name type="scientific">Tetraselmis sp. GSL018</name>
    <dbReference type="NCBI Taxonomy" id="582737"/>
    <lineage>
        <taxon>Eukaryota</taxon>
        <taxon>Viridiplantae</taxon>
        <taxon>Chlorophyta</taxon>
        <taxon>core chlorophytes</taxon>
        <taxon>Chlorodendrophyceae</taxon>
        <taxon>Chlorodendrales</taxon>
        <taxon>Chlorodendraceae</taxon>
        <taxon>Tetraselmis</taxon>
    </lineage>
</organism>